<dbReference type="SUPFAM" id="SSF55781">
    <property type="entry name" value="GAF domain-like"/>
    <property type="match status" value="1"/>
</dbReference>
<evidence type="ECO:0000313" key="5">
    <source>
        <dbReference type="Proteomes" id="UP000218824"/>
    </source>
</evidence>
<dbReference type="KEGG" id="lem:LEN_3222"/>
<evidence type="ECO:0000259" key="3">
    <source>
        <dbReference type="PROSITE" id="PS50887"/>
    </source>
</evidence>
<dbReference type="PANTHER" id="PTHR43102">
    <property type="entry name" value="SLR1143 PROTEIN"/>
    <property type="match status" value="1"/>
</dbReference>
<organism evidence="4 5">
    <name type="scientific">Lysobacter enzymogenes</name>
    <dbReference type="NCBI Taxonomy" id="69"/>
    <lineage>
        <taxon>Bacteria</taxon>
        <taxon>Pseudomonadati</taxon>
        <taxon>Pseudomonadota</taxon>
        <taxon>Gammaproteobacteria</taxon>
        <taxon>Lysobacterales</taxon>
        <taxon>Lysobacteraceae</taxon>
        <taxon>Lysobacter</taxon>
    </lineage>
</organism>
<comment type="cofactor">
    <cofactor evidence="1">
        <name>Mg(2+)</name>
        <dbReference type="ChEBI" id="CHEBI:18420"/>
    </cofactor>
</comment>
<dbReference type="InterPro" id="IPR043128">
    <property type="entry name" value="Rev_trsase/Diguanyl_cyclase"/>
</dbReference>
<dbReference type="EMBL" id="AP014940">
    <property type="protein sequence ID" value="BAV98709.1"/>
    <property type="molecule type" value="Genomic_DNA"/>
</dbReference>
<dbReference type="SUPFAM" id="SSF55073">
    <property type="entry name" value="Nucleotide cyclase"/>
    <property type="match status" value="1"/>
</dbReference>
<dbReference type="SMART" id="SM00267">
    <property type="entry name" value="GGDEF"/>
    <property type="match status" value="1"/>
</dbReference>
<dbReference type="Pfam" id="PF01590">
    <property type="entry name" value="GAF"/>
    <property type="match status" value="1"/>
</dbReference>
<dbReference type="AlphaFoldDB" id="A0AAU9ATH9"/>
<dbReference type="FunFam" id="3.30.70.270:FF:000001">
    <property type="entry name" value="Diguanylate cyclase domain protein"/>
    <property type="match status" value="1"/>
</dbReference>
<dbReference type="InterPro" id="IPR029016">
    <property type="entry name" value="GAF-like_dom_sf"/>
</dbReference>
<feature type="region of interest" description="Disordered" evidence="2">
    <location>
        <begin position="1"/>
        <end position="36"/>
    </location>
</feature>
<dbReference type="GO" id="GO:0003824">
    <property type="term" value="F:catalytic activity"/>
    <property type="evidence" value="ECO:0007669"/>
    <property type="project" value="UniProtKB-ARBA"/>
</dbReference>
<evidence type="ECO:0000256" key="1">
    <source>
        <dbReference type="ARBA" id="ARBA00001946"/>
    </source>
</evidence>
<evidence type="ECO:0000256" key="2">
    <source>
        <dbReference type="SAM" id="MobiDB-lite"/>
    </source>
</evidence>
<dbReference type="Proteomes" id="UP000218824">
    <property type="component" value="Chromosome"/>
</dbReference>
<dbReference type="PANTHER" id="PTHR43102:SF2">
    <property type="entry name" value="GAF DOMAIN-CONTAINING PROTEIN"/>
    <property type="match status" value="1"/>
</dbReference>
<dbReference type="PROSITE" id="PS50887">
    <property type="entry name" value="GGDEF"/>
    <property type="match status" value="1"/>
</dbReference>
<protein>
    <submittedName>
        <fullName evidence="4">Sensor protein</fullName>
    </submittedName>
</protein>
<accession>A0AAU9ATH9</accession>
<dbReference type="Gene3D" id="3.30.70.270">
    <property type="match status" value="1"/>
</dbReference>
<feature type="compositionally biased region" description="Basic and acidic residues" evidence="2">
    <location>
        <begin position="8"/>
        <end position="24"/>
    </location>
</feature>
<proteinExistence type="predicted"/>
<feature type="domain" description="GGDEF" evidence="3">
    <location>
        <begin position="262"/>
        <end position="388"/>
    </location>
</feature>
<dbReference type="InterPro" id="IPR003018">
    <property type="entry name" value="GAF"/>
</dbReference>
<dbReference type="Gene3D" id="3.30.450.40">
    <property type="match status" value="1"/>
</dbReference>
<dbReference type="NCBIfam" id="TIGR00254">
    <property type="entry name" value="GGDEF"/>
    <property type="match status" value="1"/>
</dbReference>
<dbReference type="InterPro" id="IPR000160">
    <property type="entry name" value="GGDEF_dom"/>
</dbReference>
<dbReference type="SMART" id="SM00065">
    <property type="entry name" value="GAF"/>
    <property type="match status" value="1"/>
</dbReference>
<name>A0AAU9ATH9_LYSEN</name>
<dbReference type="CDD" id="cd01949">
    <property type="entry name" value="GGDEF"/>
    <property type="match status" value="1"/>
</dbReference>
<dbReference type="Pfam" id="PF00990">
    <property type="entry name" value="GGDEF"/>
    <property type="match status" value="1"/>
</dbReference>
<dbReference type="InterPro" id="IPR029787">
    <property type="entry name" value="Nucleotide_cyclase"/>
</dbReference>
<evidence type="ECO:0000313" key="4">
    <source>
        <dbReference type="EMBL" id="BAV98709.1"/>
    </source>
</evidence>
<reference evidence="4 5" key="1">
    <citation type="journal article" date="2017" name="DNA Res.">
        <title>Complete genome sequence and expression profile of the commercial lytic enzyme producer Lysobacter enzymogenes M497-1.</title>
        <authorList>
            <person name="Takami H."/>
            <person name="Toyoda A."/>
            <person name="Uchiyama I."/>
            <person name="Itoh T."/>
            <person name="Takaki Y."/>
            <person name="Arai W."/>
            <person name="Nishi S."/>
            <person name="Kawai M."/>
            <person name="Shinya K."/>
            <person name="Ikeda H."/>
        </authorList>
    </citation>
    <scope>NUCLEOTIDE SEQUENCE [LARGE SCALE GENOMIC DNA]</scope>
    <source>
        <strain evidence="4 5">M497-1</strain>
    </source>
</reference>
<gene>
    <name evidence="4" type="ORF">LEN_3222</name>
</gene>
<sequence length="389" mass="42581">MRAARKPNRSEADRPLHRDRHRPDTAVQKPDTPANEAQRLDALRRYDILDTPPERDFDDLVAIAAAVCDVPIALVSLIDEQRQWFKARVGLAAQQTPRELAFCAHAILSPDRTLVVPDARDDARFADNPLVVDDPNIRFYAGAPLVTPDGEALGTLCVIDTKPRELPARQQQALTALSRQASRAMELRRVSGALARQLQESDWYERRLLHYQGELEASHAALEASNADLTELTRTDVLTGLPNRRAFALALEQAVARSHSAAPLQVAVLDIDHFKTINDVHGHAEGDRVLQAVADALRLYSAGPSGVARYGGEEFLMLFEGPLQQALVQCEFVREAIANLPLGLPLTVSIGLAGRRAGEDSAATFARADQALYAAKRGGRNRVVLADEG</sequence>